<evidence type="ECO:0000313" key="2">
    <source>
        <dbReference type="EMBL" id="KPC26564.1"/>
    </source>
</evidence>
<name>A0A0N0X8D6_PSESX</name>
<comment type="caution">
    <text evidence="2">The sequence shown here is derived from an EMBL/GenBank/DDBJ whole genome shotgun (WGS) entry which is preliminary data.</text>
</comment>
<accession>A0A0N0X8D6</accession>
<dbReference type="PATRIC" id="fig|81035.3.peg.718"/>
<reference evidence="2 3" key="2">
    <citation type="submission" date="2015-10" db="EMBL/GenBank/DDBJ databases">
        <title>Comparative genomics and high-throughput reverse genetic screens identify a new phytobacterial MAMP and an Arabidopsis receptor required for immune elicitation.</title>
        <authorList>
            <person name="Mott G.A."/>
            <person name="Thakur S."/>
            <person name="Wang P.W."/>
            <person name="Desveaux D."/>
            <person name="Guttman D.S."/>
        </authorList>
    </citation>
    <scope>NUCLEOTIDE SEQUENCE [LARGE SCALE GENOMIC DNA]</scope>
    <source>
        <strain evidence="2 3">0788_9</strain>
    </source>
</reference>
<organism evidence="2 3">
    <name type="scientific">Pseudomonas syringae pv. cilantro</name>
    <dbReference type="NCBI Taxonomy" id="81035"/>
    <lineage>
        <taxon>Bacteria</taxon>
        <taxon>Pseudomonadati</taxon>
        <taxon>Pseudomonadota</taxon>
        <taxon>Gammaproteobacteria</taxon>
        <taxon>Pseudomonadales</taxon>
        <taxon>Pseudomonadaceae</taxon>
        <taxon>Pseudomonas</taxon>
        <taxon>Pseudomonas syringae</taxon>
    </lineage>
</organism>
<proteinExistence type="predicted"/>
<dbReference type="Proteomes" id="UP000037891">
    <property type="component" value="Unassembled WGS sequence"/>
</dbReference>
<gene>
    <name evidence="2" type="ORF">ABJ99_0659</name>
</gene>
<dbReference type="AlphaFoldDB" id="A0A0N0X8D6"/>
<protein>
    <submittedName>
        <fullName evidence="2">Uncharacterized protein</fullName>
    </submittedName>
</protein>
<sequence length="44" mass="4940">MTPCSRENLSGPDKFATDLHQSDQLAGKKPQARQGLFTFHRAPR</sequence>
<feature type="region of interest" description="Disordered" evidence="1">
    <location>
        <begin position="1"/>
        <end position="44"/>
    </location>
</feature>
<evidence type="ECO:0000313" key="3">
    <source>
        <dbReference type="Proteomes" id="UP000037891"/>
    </source>
</evidence>
<dbReference type="EMBL" id="LGLN01000074">
    <property type="protein sequence ID" value="KPC26564.1"/>
    <property type="molecule type" value="Genomic_DNA"/>
</dbReference>
<reference evidence="2 3" key="1">
    <citation type="submission" date="2015-07" db="EMBL/GenBank/DDBJ databases">
        <authorList>
            <person name="Noorani M."/>
        </authorList>
    </citation>
    <scope>NUCLEOTIDE SEQUENCE [LARGE SCALE GENOMIC DNA]</scope>
    <source>
        <strain evidence="2 3">0788_9</strain>
    </source>
</reference>
<evidence type="ECO:0000256" key="1">
    <source>
        <dbReference type="SAM" id="MobiDB-lite"/>
    </source>
</evidence>